<dbReference type="Proteomes" id="UP001152320">
    <property type="component" value="Chromosome 11"/>
</dbReference>
<protein>
    <submittedName>
        <fullName evidence="1">Uncharacterized protein</fullName>
    </submittedName>
</protein>
<evidence type="ECO:0000313" key="1">
    <source>
        <dbReference type="EMBL" id="KAJ8032920.1"/>
    </source>
</evidence>
<reference evidence="1" key="1">
    <citation type="submission" date="2021-10" db="EMBL/GenBank/DDBJ databases">
        <title>Tropical sea cucumber genome reveals ecological adaptation and Cuvierian tubules defense mechanism.</title>
        <authorList>
            <person name="Chen T."/>
        </authorList>
    </citation>
    <scope>NUCLEOTIDE SEQUENCE</scope>
    <source>
        <strain evidence="1">Nanhai2018</strain>
        <tissue evidence="1">Muscle</tissue>
    </source>
</reference>
<evidence type="ECO:0000313" key="2">
    <source>
        <dbReference type="Proteomes" id="UP001152320"/>
    </source>
</evidence>
<organism evidence="1 2">
    <name type="scientific">Holothuria leucospilota</name>
    <name type="common">Black long sea cucumber</name>
    <name type="synonym">Mertensiothuria leucospilota</name>
    <dbReference type="NCBI Taxonomy" id="206669"/>
    <lineage>
        <taxon>Eukaryota</taxon>
        <taxon>Metazoa</taxon>
        <taxon>Echinodermata</taxon>
        <taxon>Eleutherozoa</taxon>
        <taxon>Echinozoa</taxon>
        <taxon>Holothuroidea</taxon>
        <taxon>Aspidochirotacea</taxon>
        <taxon>Aspidochirotida</taxon>
        <taxon>Holothuriidae</taxon>
        <taxon>Holothuria</taxon>
    </lineage>
</organism>
<comment type="caution">
    <text evidence="1">The sequence shown here is derived from an EMBL/GenBank/DDBJ whole genome shotgun (WGS) entry which is preliminary data.</text>
</comment>
<sequence length="100" mass="11836">MGLIRRTHTYLDDESFKCLFQALVKQHLEYPASVWNPFPHLKRDIHLLENVQRRSATRIPSLKGLSYQERLHKLNLPILRYRGLSGGMSEVFKMYSSRHL</sequence>
<name>A0A9Q1BUB8_HOLLE</name>
<dbReference type="OrthoDB" id="426210at2759"/>
<proteinExistence type="predicted"/>
<gene>
    <name evidence="1" type="ORF">HOLleu_23011</name>
</gene>
<dbReference type="EMBL" id="JAIZAY010000011">
    <property type="protein sequence ID" value="KAJ8032920.1"/>
    <property type="molecule type" value="Genomic_DNA"/>
</dbReference>
<accession>A0A9Q1BUB8</accession>
<keyword evidence="2" id="KW-1185">Reference proteome</keyword>
<dbReference type="AlphaFoldDB" id="A0A9Q1BUB8"/>